<reference evidence="1" key="1">
    <citation type="submission" date="2022-10" db="EMBL/GenBank/DDBJ databases">
        <title>The complete genomes of actinobacterial strains from the NBC collection.</title>
        <authorList>
            <person name="Joergensen T.S."/>
            <person name="Alvarez Arevalo M."/>
            <person name="Sterndorff E.B."/>
            <person name="Faurdal D."/>
            <person name="Vuksanovic O."/>
            <person name="Mourched A.-S."/>
            <person name="Charusanti P."/>
            <person name="Shaw S."/>
            <person name="Blin K."/>
            <person name="Weber T."/>
        </authorList>
    </citation>
    <scope>NUCLEOTIDE SEQUENCE</scope>
    <source>
        <strain evidence="1">NBC_00119</strain>
    </source>
</reference>
<organism evidence="1">
    <name type="scientific">Streptomyces sp. NBC_00119</name>
    <dbReference type="NCBI Taxonomy" id="2975659"/>
    <lineage>
        <taxon>Bacteria</taxon>
        <taxon>Bacillati</taxon>
        <taxon>Actinomycetota</taxon>
        <taxon>Actinomycetes</taxon>
        <taxon>Kitasatosporales</taxon>
        <taxon>Streptomycetaceae</taxon>
        <taxon>Streptomyces</taxon>
    </lineage>
</organism>
<gene>
    <name evidence="1" type="ORF">OHU69_49585</name>
</gene>
<sequence>MVHSGHSPDIVQSQREWDRTYRALAGTAAGSNTRLRRRLIDLSRRLVRDVPRERRADLRRRAGQEES</sequence>
<evidence type="ECO:0000313" key="1">
    <source>
        <dbReference type="EMBL" id="WTS18314.1"/>
    </source>
</evidence>
<protein>
    <submittedName>
        <fullName evidence="1">Uncharacterized protein</fullName>
    </submittedName>
</protein>
<name>A0AAU1UM07_9ACTN</name>
<dbReference type="EMBL" id="CP108195">
    <property type="protein sequence ID" value="WTS18314.1"/>
    <property type="molecule type" value="Genomic_DNA"/>
</dbReference>
<accession>A0AAU1UM07</accession>
<proteinExistence type="predicted"/>
<dbReference type="AlphaFoldDB" id="A0AAU1UM07"/>